<accession>A0A2N3PHH3</accession>
<dbReference type="InterPro" id="IPR016462">
    <property type="entry name" value="ModE"/>
</dbReference>
<organism evidence="8 9">
    <name type="scientific">Helicobacter winghamensis</name>
    <dbReference type="NCBI Taxonomy" id="157268"/>
    <lineage>
        <taxon>Bacteria</taxon>
        <taxon>Pseudomonadati</taxon>
        <taxon>Campylobacterota</taxon>
        <taxon>Epsilonproteobacteria</taxon>
        <taxon>Campylobacterales</taxon>
        <taxon>Helicobacteraceae</taxon>
        <taxon>Helicobacter</taxon>
    </lineage>
</organism>
<dbReference type="InterPro" id="IPR036390">
    <property type="entry name" value="WH_DNA-bd_sf"/>
</dbReference>
<evidence type="ECO:0000256" key="5">
    <source>
        <dbReference type="PIRNR" id="PIRNR005763"/>
    </source>
</evidence>
<dbReference type="SUPFAM" id="SSF50331">
    <property type="entry name" value="MOP-like"/>
    <property type="match status" value="2"/>
</dbReference>
<keyword evidence="2 5" id="KW-0813">Transport</keyword>
<dbReference type="Gene3D" id="2.40.50.100">
    <property type="match status" value="2"/>
</dbReference>
<gene>
    <name evidence="8" type="ORF">BCM31_05620</name>
</gene>
<dbReference type="GO" id="GO:0003700">
    <property type="term" value="F:DNA-binding transcription factor activity"/>
    <property type="evidence" value="ECO:0007669"/>
    <property type="project" value="InterPro"/>
</dbReference>
<feature type="region of interest" description="Required for dimer formation and molybdate binding" evidence="6">
    <location>
        <begin position="132"/>
        <end position="140"/>
    </location>
</feature>
<evidence type="ECO:0000313" key="9">
    <source>
        <dbReference type="Proteomes" id="UP000233350"/>
    </source>
</evidence>
<dbReference type="NCBIfam" id="TIGR00638">
    <property type="entry name" value="Mop"/>
    <property type="match status" value="1"/>
</dbReference>
<evidence type="ECO:0000256" key="2">
    <source>
        <dbReference type="ARBA" id="ARBA00022448"/>
    </source>
</evidence>
<dbReference type="InterPro" id="IPR005116">
    <property type="entry name" value="Transp-assoc_OB_typ1"/>
</dbReference>
<dbReference type="Proteomes" id="UP000233350">
    <property type="component" value="Unassembled WGS sequence"/>
</dbReference>
<dbReference type="PROSITE" id="PS51866">
    <property type="entry name" value="MOP"/>
    <property type="match status" value="2"/>
</dbReference>
<protein>
    <submittedName>
        <fullName evidence="8">Molybdenum-dependent transcriptional regulator</fullName>
    </submittedName>
</protein>
<comment type="caution">
    <text evidence="8">The sequence shown here is derived from an EMBL/GenBank/DDBJ whole genome shotgun (WGS) entry which is preliminary data.</text>
</comment>
<keyword evidence="4" id="KW-0677">Repeat</keyword>
<evidence type="ECO:0000256" key="1">
    <source>
        <dbReference type="ARBA" id="ARBA00008110"/>
    </source>
</evidence>
<reference evidence="8 9" key="1">
    <citation type="submission" date="2016-07" db="EMBL/GenBank/DDBJ databases">
        <title>Detection of Helicobacter winghamensis from caecal content of red fox (Vulpes vulpes).</title>
        <authorList>
            <person name="Zanoni R.G."/>
            <person name="Florio D."/>
            <person name="Caffara M."/>
            <person name="Renzi M."/>
            <person name="Parisi A."/>
            <person name="Pasquali F."/>
            <person name="Manfreda G."/>
        </authorList>
    </citation>
    <scope>NUCLEOTIDE SEQUENCE [LARGE SCALE GENOMIC DNA]</scope>
    <source>
        <strain evidence="8 9">295_13</strain>
    </source>
</reference>
<dbReference type="InterPro" id="IPR000847">
    <property type="entry name" value="LysR_HTH_N"/>
</dbReference>
<sequence length="267" mass="29363">MQVQGRIWIKEQDKNFLGHGKIELLERIAKSGSISKAAKEMRMSYKAAWDSVDLMNKVASEPLVVRVTGGKGGGGTQVTQKGLEAIRIFREMERISQELYTLFEGDLEAWDSLLGKTKESIQTIRRSVMLKTSARNQLQGEIIAIKEGAVNAEVTLSVQDRIQIVSTITLHSLKELGLKVGMQAYALIKANWIVVFTQEPKGMSLRNCLCGEVSHLKDGAVNAEVSINCNGTELSAVVTEDSKTNLALKVGQKVWFGFKANNVILGI</sequence>
<dbReference type="RefSeq" id="WP_006803015.1">
    <property type="nucleotide sequence ID" value="NZ_CABKOI010000019.1"/>
</dbReference>
<evidence type="ECO:0000256" key="4">
    <source>
        <dbReference type="ARBA" id="ARBA00022737"/>
    </source>
</evidence>
<keyword evidence="3 5" id="KW-0500">Molybdenum</keyword>
<feature type="domain" description="Mop" evidence="7">
    <location>
        <begin position="202"/>
        <end position="267"/>
    </location>
</feature>
<proteinExistence type="inferred from homology"/>
<dbReference type="Pfam" id="PF00126">
    <property type="entry name" value="HTH_1"/>
    <property type="match status" value="1"/>
</dbReference>
<dbReference type="PANTHER" id="PTHR30432:SF1">
    <property type="entry name" value="DNA-BINDING TRANSCRIPTIONAL DUAL REGULATOR MODE"/>
    <property type="match status" value="1"/>
</dbReference>
<dbReference type="SUPFAM" id="SSF46785">
    <property type="entry name" value="Winged helix' DNA-binding domain"/>
    <property type="match status" value="1"/>
</dbReference>
<evidence type="ECO:0000256" key="3">
    <source>
        <dbReference type="ARBA" id="ARBA00022505"/>
    </source>
</evidence>
<evidence type="ECO:0000313" key="8">
    <source>
        <dbReference type="EMBL" id="PKT79800.1"/>
    </source>
</evidence>
<evidence type="ECO:0000256" key="6">
    <source>
        <dbReference type="PIRSR" id="PIRSR005763-1"/>
    </source>
</evidence>
<comment type="similarity">
    <text evidence="1 5">Belongs to the ModE family.</text>
</comment>
<dbReference type="InterPro" id="IPR051815">
    <property type="entry name" value="Molybdate_resp_trans_reg"/>
</dbReference>
<dbReference type="AlphaFoldDB" id="A0A2N3PHH3"/>
<dbReference type="Pfam" id="PF03459">
    <property type="entry name" value="TOBE"/>
    <property type="match status" value="2"/>
</dbReference>
<dbReference type="OrthoDB" id="9800709at2"/>
<dbReference type="PANTHER" id="PTHR30432">
    <property type="entry name" value="TRANSCRIPTIONAL REGULATOR MODE"/>
    <property type="match status" value="1"/>
</dbReference>
<keyword evidence="9" id="KW-1185">Reference proteome</keyword>
<dbReference type="GO" id="GO:0030151">
    <property type="term" value="F:molybdenum ion binding"/>
    <property type="evidence" value="ECO:0007669"/>
    <property type="project" value="UniProtKB-UniRule"/>
</dbReference>
<dbReference type="InterPro" id="IPR004606">
    <property type="entry name" value="Mop_domain"/>
</dbReference>
<dbReference type="STRING" id="556267.HWAG_01319"/>
<dbReference type="InterPro" id="IPR036388">
    <property type="entry name" value="WH-like_DNA-bd_sf"/>
</dbReference>
<dbReference type="GO" id="GO:0015689">
    <property type="term" value="P:molybdate ion transport"/>
    <property type="evidence" value="ECO:0007669"/>
    <property type="project" value="UniProtKB-UniRule"/>
</dbReference>
<dbReference type="InterPro" id="IPR008995">
    <property type="entry name" value="Mo/tungstate-bd_C_term_dom"/>
</dbReference>
<dbReference type="GeneID" id="97290570"/>
<feature type="domain" description="Mop" evidence="7">
    <location>
        <begin position="131"/>
        <end position="197"/>
    </location>
</feature>
<dbReference type="EMBL" id="MBPK01000046">
    <property type="protein sequence ID" value="PKT79800.1"/>
    <property type="molecule type" value="Genomic_DNA"/>
</dbReference>
<name>A0A2N3PHH3_9HELI</name>
<dbReference type="PIRSF" id="PIRSF005763">
    <property type="entry name" value="Txn_reg_ModE"/>
    <property type="match status" value="1"/>
</dbReference>
<evidence type="ECO:0000259" key="7">
    <source>
        <dbReference type="PROSITE" id="PS51866"/>
    </source>
</evidence>
<dbReference type="Gene3D" id="1.10.10.10">
    <property type="entry name" value="Winged helix-like DNA-binding domain superfamily/Winged helix DNA-binding domain"/>
    <property type="match status" value="1"/>
</dbReference>